<feature type="compositionally biased region" description="Polar residues" evidence="2">
    <location>
        <begin position="1"/>
        <end position="10"/>
    </location>
</feature>
<accession>A0AAU7DRB5</accession>
<dbReference type="EMBL" id="CP121196">
    <property type="protein sequence ID" value="XBH19830.1"/>
    <property type="molecule type" value="Genomic_DNA"/>
</dbReference>
<organism evidence="5">
    <name type="scientific">Telmatobacter sp. DSM 110680</name>
    <dbReference type="NCBI Taxonomy" id="3036704"/>
    <lineage>
        <taxon>Bacteria</taxon>
        <taxon>Pseudomonadati</taxon>
        <taxon>Acidobacteriota</taxon>
        <taxon>Terriglobia</taxon>
        <taxon>Terriglobales</taxon>
        <taxon>Acidobacteriaceae</taxon>
        <taxon>Telmatobacter</taxon>
    </lineage>
</organism>
<dbReference type="Gene3D" id="1.10.287.470">
    <property type="entry name" value="Helix hairpin bin"/>
    <property type="match status" value="1"/>
</dbReference>
<keyword evidence="3" id="KW-0812">Transmembrane</keyword>
<dbReference type="PANTHER" id="PTHR30386">
    <property type="entry name" value="MEMBRANE FUSION SUBUNIT OF EMRAB-TOLC MULTIDRUG EFFLUX PUMP"/>
    <property type="match status" value="1"/>
</dbReference>
<dbReference type="InterPro" id="IPR050739">
    <property type="entry name" value="MFP"/>
</dbReference>
<dbReference type="Pfam" id="PF25876">
    <property type="entry name" value="HH_MFP_RND"/>
    <property type="match status" value="1"/>
</dbReference>
<reference evidence="5" key="1">
    <citation type="submission" date="2023-03" db="EMBL/GenBank/DDBJ databases">
        <title>Edaphobacter sp.</title>
        <authorList>
            <person name="Huber K.J."/>
            <person name="Papendorf J."/>
            <person name="Pilke C."/>
            <person name="Bunk B."/>
            <person name="Sproeer C."/>
            <person name="Pester M."/>
        </authorList>
    </citation>
    <scope>NUCLEOTIDE SEQUENCE</scope>
    <source>
        <strain evidence="5">DSM 110680</strain>
    </source>
</reference>
<sequence>MAETTTTTVQAPRDESTEVSQPPSRRRGIIIVVVVVLVLVGLGFWWHSTYYEDTDDAQINGHLIQISSRIAGQVIHVDVDENQVVKKGDPIAELDPRDYQVAVENAQAALDSAKAAAAAANVNVPITTINTGSTLSSAGADVSAATASISQAQSQVAAAHAQVVQAEANALKAQQDLDRYKPLVEKDVISKQQYDAAVATADAAKAAVENAHATEKAAQDNVRVANDKASAAQAQYKNAQSGPQQVAAQSARAKQAAAQVAVAQAQLDQANLNLGYTKIVAPAAGIITRKSVEINQNVSTGQNLLTLVSLEDLWVTANFKETQLKHMSPKQAVDIDVDATGKSYHGHITQIGGATGSVLSLFPPENATGNYVKVVQRLPVRIDFDDLNKEDPDHALRPGLSVEPKVRVK</sequence>
<dbReference type="InterPro" id="IPR058624">
    <property type="entry name" value="MdtA-like_HH"/>
</dbReference>
<evidence type="ECO:0000256" key="1">
    <source>
        <dbReference type="ARBA" id="ARBA00004196"/>
    </source>
</evidence>
<dbReference type="SUPFAM" id="SSF111369">
    <property type="entry name" value="HlyD-like secretion proteins"/>
    <property type="match status" value="3"/>
</dbReference>
<feature type="domain" description="Multidrug resistance protein MdtA-like alpha-helical hairpin" evidence="4">
    <location>
        <begin position="156"/>
        <end position="221"/>
    </location>
</feature>
<dbReference type="AlphaFoldDB" id="A0AAU7DRB5"/>
<dbReference type="PANTHER" id="PTHR30386:SF19">
    <property type="entry name" value="MULTIDRUG EXPORT PROTEIN EMRA-RELATED"/>
    <property type="match status" value="1"/>
</dbReference>
<feature type="transmembrane region" description="Helical" evidence="3">
    <location>
        <begin position="28"/>
        <end position="46"/>
    </location>
</feature>
<feature type="region of interest" description="Disordered" evidence="2">
    <location>
        <begin position="1"/>
        <end position="21"/>
    </location>
</feature>
<dbReference type="RefSeq" id="WP_348265052.1">
    <property type="nucleotide sequence ID" value="NZ_CP121196.1"/>
</dbReference>
<evidence type="ECO:0000256" key="2">
    <source>
        <dbReference type="SAM" id="MobiDB-lite"/>
    </source>
</evidence>
<evidence type="ECO:0000313" key="5">
    <source>
        <dbReference type="EMBL" id="XBH19830.1"/>
    </source>
</evidence>
<dbReference type="Gene3D" id="2.40.50.100">
    <property type="match status" value="1"/>
</dbReference>
<proteinExistence type="predicted"/>
<evidence type="ECO:0000259" key="4">
    <source>
        <dbReference type="Pfam" id="PF25876"/>
    </source>
</evidence>
<gene>
    <name evidence="5" type="ORF">P8935_11050</name>
</gene>
<name>A0AAU7DRB5_9BACT</name>
<dbReference type="Gene3D" id="2.40.30.170">
    <property type="match status" value="1"/>
</dbReference>
<dbReference type="GO" id="GO:0030313">
    <property type="term" value="C:cell envelope"/>
    <property type="evidence" value="ECO:0007669"/>
    <property type="project" value="UniProtKB-SubCell"/>
</dbReference>
<evidence type="ECO:0000256" key="3">
    <source>
        <dbReference type="SAM" id="Phobius"/>
    </source>
</evidence>
<protein>
    <submittedName>
        <fullName evidence="5">HlyD family secretion protein</fullName>
    </submittedName>
</protein>
<keyword evidence="3" id="KW-1133">Transmembrane helix</keyword>
<comment type="subcellular location">
    <subcellularLocation>
        <location evidence="1">Cell envelope</location>
    </subcellularLocation>
</comment>
<keyword evidence="3" id="KW-0472">Membrane</keyword>